<dbReference type="Gene3D" id="1.10.3210.10">
    <property type="entry name" value="Hypothetical protein af1432"/>
    <property type="match status" value="1"/>
</dbReference>
<dbReference type="PANTHER" id="PTHR33525">
    <property type="match status" value="1"/>
</dbReference>
<dbReference type="STRING" id="223786.SAMN05216234_10621"/>
<feature type="domain" description="HDOD" evidence="1">
    <location>
        <begin position="13"/>
        <end position="210"/>
    </location>
</feature>
<keyword evidence="3" id="KW-1185">Reference proteome</keyword>
<organism evidence="2 3">
    <name type="scientific">Hydrogenimonas thermophila</name>
    <dbReference type="NCBI Taxonomy" id="223786"/>
    <lineage>
        <taxon>Bacteria</taxon>
        <taxon>Pseudomonadati</taxon>
        <taxon>Campylobacterota</taxon>
        <taxon>Epsilonproteobacteria</taxon>
        <taxon>Campylobacterales</taxon>
        <taxon>Hydrogenimonadaceae</taxon>
        <taxon>Hydrogenimonas</taxon>
    </lineage>
</organism>
<dbReference type="InterPro" id="IPR013976">
    <property type="entry name" value="HDOD"/>
</dbReference>
<proteinExistence type="predicted"/>
<evidence type="ECO:0000259" key="1">
    <source>
        <dbReference type="PROSITE" id="PS51833"/>
    </source>
</evidence>
<dbReference type="RefSeq" id="WP_092911201.1">
    <property type="nucleotide sequence ID" value="NZ_CP136592.1"/>
</dbReference>
<dbReference type="PROSITE" id="PS51833">
    <property type="entry name" value="HDOD"/>
    <property type="match status" value="1"/>
</dbReference>
<evidence type="ECO:0000313" key="2">
    <source>
        <dbReference type="EMBL" id="SFP09352.1"/>
    </source>
</evidence>
<reference evidence="2 3" key="1">
    <citation type="submission" date="2016-10" db="EMBL/GenBank/DDBJ databases">
        <authorList>
            <person name="de Groot N.N."/>
        </authorList>
    </citation>
    <scope>NUCLEOTIDE SEQUENCE [LARGE SCALE GENOMIC DNA]</scope>
    <source>
        <strain evidence="2 3">EP1-55-1</strain>
    </source>
</reference>
<dbReference type="PANTHER" id="PTHR33525:SF4">
    <property type="entry name" value="CYCLIC DI-GMP PHOSPHODIESTERASE CDGJ"/>
    <property type="match status" value="1"/>
</dbReference>
<accession>A0A1I5MID4</accession>
<evidence type="ECO:0000313" key="3">
    <source>
        <dbReference type="Proteomes" id="UP000199227"/>
    </source>
</evidence>
<dbReference type="SUPFAM" id="SSF109604">
    <property type="entry name" value="HD-domain/PDEase-like"/>
    <property type="match status" value="1"/>
</dbReference>
<sequence length="272" mass="30716">MVNSQLIEKISALPPLPKTVKDIEKAYEDPNVNAKKIADILEQDPLIIADLLKLLNSPSYGLRKEVNSIEQAVALIGMKSVKDLVVNLSVRNILRTDLSPYGISSERFAKVSQFQSFLAQSLMKNVNPQKVDKVRLQALLQEIGKVVIADELLLEGEDAPFKAELQAGWDIREIEKNYMDVTTAEVSSAMLSYWQFDQAFVDGIKWADIPSQADEEFKDEALILRIASELVNVTEPLSDKSKKRAMDYIQKLGLSIELFETIFKELTERWSK</sequence>
<gene>
    <name evidence="2" type="ORF">SAMN05216234_10621</name>
</gene>
<dbReference type="EMBL" id="FOXB01000006">
    <property type="protein sequence ID" value="SFP09352.1"/>
    <property type="molecule type" value="Genomic_DNA"/>
</dbReference>
<protein>
    <submittedName>
        <fullName evidence="2">HD-like signal output (HDOD) domain, no enzymatic activity</fullName>
    </submittedName>
</protein>
<dbReference type="InterPro" id="IPR052340">
    <property type="entry name" value="RNase_Y/CdgJ"/>
</dbReference>
<dbReference type="Pfam" id="PF08668">
    <property type="entry name" value="HDOD"/>
    <property type="match status" value="1"/>
</dbReference>
<dbReference type="Proteomes" id="UP000199227">
    <property type="component" value="Unassembled WGS sequence"/>
</dbReference>
<name>A0A1I5MID4_9BACT</name>
<dbReference type="AlphaFoldDB" id="A0A1I5MID4"/>
<dbReference type="OrthoDB" id="9803649at2"/>